<feature type="transmembrane region" description="Helical" evidence="1">
    <location>
        <begin position="12"/>
        <end position="30"/>
    </location>
</feature>
<sequence length="34" mass="3878">MSKKLSDAMTTIYGVVVKLAPLYLVVYNQIKSRF</sequence>
<protein>
    <submittedName>
        <fullName evidence="2">Uncharacterized protein</fullName>
    </submittedName>
</protein>
<keyword evidence="1" id="KW-0812">Transmembrane</keyword>
<keyword evidence="1" id="KW-1133">Transmembrane helix</keyword>
<reference evidence="2" key="1">
    <citation type="journal article" date="2021" name="Proc. Natl. Acad. Sci. U.S.A.">
        <title>A Catalog of Tens of Thousands of Viruses from Human Metagenomes Reveals Hidden Associations with Chronic Diseases.</title>
        <authorList>
            <person name="Tisza M.J."/>
            <person name="Buck C.B."/>
        </authorList>
    </citation>
    <scope>NUCLEOTIDE SEQUENCE</scope>
    <source>
        <strain evidence="2">CtJcm18</strain>
    </source>
</reference>
<proteinExistence type="predicted"/>
<name>A0A8S5P2J6_9CAUD</name>
<evidence type="ECO:0000313" key="2">
    <source>
        <dbReference type="EMBL" id="DAE01311.1"/>
    </source>
</evidence>
<keyword evidence="1" id="KW-0472">Membrane</keyword>
<dbReference type="EMBL" id="BK015323">
    <property type="protein sequence ID" value="DAE01311.1"/>
    <property type="molecule type" value="Genomic_DNA"/>
</dbReference>
<evidence type="ECO:0000256" key="1">
    <source>
        <dbReference type="SAM" id="Phobius"/>
    </source>
</evidence>
<organism evidence="2">
    <name type="scientific">Siphoviridae sp. ctJcm18</name>
    <dbReference type="NCBI Taxonomy" id="2825433"/>
    <lineage>
        <taxon>Viruses</taxon>
        <taxon>Duplodnaviria</taxon>
        <taxon>Heunggongvirae</taxon>
        <taxon>Uroviricota</taxon>
        <taxon>Caudoviricetes</taxon>
    </lineage>
</organism>
<accession>A0A8S5P2J6</accession>